<dbReference type="InterPro" id="IPR049636">
    <property type="entry name" value="HNF4-like_DBD"/>
</dbReference>
<organism evidence="15 16">
    <name type="scientific">Caenorhabditis tropicalis</name>
    <dbReference type="NCBI Taxonomy" id="1561998"/>
    <lineage>
        <taxon>Eukaryota</taxon>
        <taxon>Metazoa</taxon>
        <taxon>Ecdysozoa</taxon>
        <taxon>Nematoda</taxon>
        <taxon>Chromadorea</taxon>
        <taxon>Rhabditida</taxon>
        <taxon>Rhabditina</taxon>
        <taxon>Rhabditomorpha</taxon>
        <taxon>Rhabditoidea</taxon>
        <taxon>Rhabditidae</taxon>
        <taxon>Peloderinae</taxon>
        <taxon>Caenorhabditis</taxon>
    </lineage>
</organism>
<dbReference type="Proteomes" id="UP000095282">
    <property type="component" value="Unplaced"/>
</dbReference>
<name>A0A1I7UEG9_9PELO</name>
<evidence type="ECO:0000256" key="9">
    <source>
        <dbReference type="ARBA" id="ARBA00023170"/>
    </source>
</evidence>
<evidence type="ECO:0000259" key="13">
    <source>
        <dbReference type="PROSITE" id="PS51030"/>
    </source>
</evidence>
<dbReference type="InterPro" id="IPR013088">
    <property type="entry name" value="Znf_NHR/GATA"/>
</dbReference>
<dbReference type="InterPro" id="IPR000536">
    <property type="entry name" value="Nucl_hrmn_rcpt_lig-bd"/>
</dbReference>
<keyword evidence="4 11" id="KW-0863">Zinc-finger</keyword>
<evidence type="ECO:0000256" key="2">
    <source>
        <dbReference type="ARBA" id="ARBA00005993"/>
    </source>
</evidence>
<dbReference type="Gene3D" id="1.10.565.10">
    <property type="entry name" value="Retinoid X Receptor"/>
    <property type="match status" value="1"/>
</dbReference>
<proteinExistence type="inferred from homology"/>
<feature type="domain" description="Nuclear receptor" evidence="13">
    <location>
        <begin position="280"/>
        <end position="352"/>
    </location>
</feature>
<feature type="region of interest" description="Disordered" evidence="12">
    <location>
        <begin position="361"/>
        <end position="411"/>
    </location>
</feature>
<evidence type="ECO:0000256" key="6">
    <source>
        <dbReference type="ARBA" id="ARBA00023015"/>
    </source>
</evidence>
<dbReference type="GO" id="GO:0008270">
    <property type="term" value="F:zinc ion binding"/>
    <property type="evidence" value="ECO:0007669"/>
    <property type="project" value="UniProtKB-KW"/>
</dbReference>
<keyword evidence="9 11" id="KW-0675">Receptor</keyword>
<evidence type="ECO:0000313" key="16">
    <source>
        <dbReference type="WBParaSite" id="Csp11.Scaffold629.g8502.t1"/>
    </source>
</evidence>
<sequence length="750" mass="83467">MNSNTKCVVNCLLIEKLKNQEMKIYIFYGMPPVHDPTATTTTASVWPNGLPHIKSQVDLINFARGILSTQTTTTTTASSDIQNLNPIIGSLASGKASTAAMTAVSAAAIIPPQIGLTSLGSLPSLPPELLMQFARLDNLNLFPAVGSPTNPSSSSCSEPSTSHQQQQQNQTPKSVVHYMPSGHGTTVDHHHQHRQQQHQSQQSMDRKYSMDTLQHHVMQQPHHLTYFPNHFMTASTDVFAAMDMSQKQSPPGLFKIAKNEPSSSSNSQPGTPAMSDRRAVPACAICGTDSTGIHFGVDACAACSAFFRRTVVLNKDYSCNKGGNYGSAGQKCRACRFRKCINSGMDKNSVQHRRDAIGKYSAGVKRELSPDGEYEPPAKTSTASEPTTSAGPPPTVTPTREMTRVPSSQRVQQTPCFNPACGQKSVLHELICRQNFLTEQRQLFYAGCLGDWFRKPSGIENQTLSELTDFSNCMFHLWKIEPRLAADFMNRNRYLDPLPIVEKLKVYRNFVIMRQSVEEPYLTWRHGGLEKRWFVMPNNTYIDFNDPAKYFGNGAMKDLKLDYETTTNFTYSLFLPSFTHAMDTIGEKMKMINVTETELTVLLGLVLLDPGIYGIHESTRKFLKGIRDQLIHDVYMYYEDEMSSDYDPEIRMADLFMIVAAIKIHSIKTSENMHMLRVFDLIPADACFNQMLDVESVNVSPDGSKDAEAEQGPSPVSVPETARLDVTFHEDQDDDTPPVLEKNCDLPGTP</sequence>
<keyword evidence="15" id="KW-1185">Reference proteome</keyword>
<comment type="similarity">
    <text evidence="2 11">Belongs to the nuclear hormone receptor family.</text>
</comment>
<reference evidence="16" key="1">
    <citation type="submission" date="2016-11" db="UniProtKB">
        <authorList>
            <consortium name="WormBaseParasite"/>
        </authorList>
    </citation>
    <scope>IDENTIFICATION</scope>
</reference>
<dbReference type="STRING" id="1561998.A0A1I7UEG9"/>
<evidence type="ECO:0000256" key="11">
    <source>
        <dbReference type="RuleBase" id="RU004334"/>
    </source>
</evidence>
<feature type="compositionally biased region" description="Polar residues" evidence="12">
    <location>
        <begin position="397"/>
        <end position="411"/>
    </location>
</feature>
<feature type="compositionally biased region" description="Polar residues" evidence="12">
    <location>
        <begin position="379"/>
        <end position="390"/>
    </location>
</feature>
<feature type="compositionally biased region" description="Low complexity" evidence="12">
    <location>
        <begin position="147"/>
        <end position="170"/>
    </location>
</feature>
<keyword evidence="7 11" id="KW-0238">DNA-binding</keyword>
<dbReference type="AlphaFoldDB" id="A0A1I7UEG9"/>
<dbReference type="PANTHER" id="PTHR46011:SF16">
    <property type="entry name" value="NUCLEAR HORMONE RECEPTOR FAMILY MEMBER NHR-66"/>
    <property type="match status" value="1"/>
</dbReference>
<keyword evidence="3 11" id="KW-0479">Metal-binding</keyword>
<protein>
    <submittedName>
        <fullName evidence="16">Nuclear receptor domain-containing protein</fullName>
    </submittedName>
</protein>
<keyword evidence="8 11" id="KW-0804">Transcription</keyword>
<dbReference type="Pfam" id="PF00105">
    <property type="entry name" value="zf-C4"/>
    <property type="match status" value="1"/>
</dbReference>
<dbReference type="PROSITE" id="PS00031">
    <property type="entry name" value="NUCLEAR_REC_DBD_1"/>
    <property type="match status" value="1"/>
</dbReference>
<dbReference type="InterPro" id="IPR035500">
    <property type="entry name" value="NHR-like_dom_sf"/>
</dbReference>
<dbReference type="SUPFAM" id="SSF57716">
    <property type="entry name" value="Glucocorticoid receptor-like (DNA-binding domain)"/>
    <property type="match status" value="1"/>
</dbReference>
<feature type="region of interest" description="Disordered" evidence="12">
    <location>
        <begin position="144"/>
        <end position="208"/>
    </location>
</feature>
<dbReference type="PROSITE" id="PS51030">
    <property type="entry name" value="NUCLEAR_REC_DBD_2"/>
    <property type="match status" value="1"/>
</dbReference>
<evidence type="ECO:0000259" key="14">
    <source>
        <dbReference type="PROSITE" id="PS51843"/>
    </source>
</evidence>
<dbReference type="WBParaSite" id="Csp11.Scaffold629.g8502.t1">
    <property type="protein sequence ID" value="Csp11.Scaffold629.g8502.t1"/>
    <property type="gene ID" value="Csp11.Scaffold629.g8502"/>
</dbReference>
<evidence type="ECO:0000256" key="4">
    <source>
        <dbReference type="ARBA" id="ARBA00022771"/>
    </source>
</evidence>
<evidence type="ECO:0000256" key="7">
    <source>
        <dbReference type="ARBA" id="ARBA00023125"/>
    </source>
</evidence>
<dbReference type="Gene3D" id="3.30.50.10">
    <property type="entry name" value="Erythroid Transcription Factor GATA-1, subunit A"/>
    <property type="match status" value="1"/>
</dbReference>
<comment type="subcellular location">
    <subcellularLocation>
        <location evidence="1 11">Nucleus</location>
    </subcellularLocation>
</comment>
<evidence type="ECO:0000256" key="10">
    <source>
        <dbReference type="ARBA" id="ARBA00023242"/>
    </source>
</evidence>
<dbReference type="PRINTS" id="PR00047">
    <property type="entry name" value="STROIDFINGER"/>
</dbReference>
<evidence type="ECO:0000256" key="1">
    <source>
        <dbReference type="ARBA" id="ARBA00004123"/>
    </source>
</evidence>
<keyword evidence="5 11" id="KW-0862">Zinc</keyword>
<evidence type="ECO:0000256" key="3">
    <source>
        <dbReference type="ARBA" id="ARBA00022723"/>
    </source>
</evidence>
<keyword evidence="6 11" id="KW-0805">Transcription regulation</keyword>
<keyword evidence="10 11" id="KW-0539">Nucleus</keyword>
<dbReference type="SUPFAM" id="SSF48508">
    <property type="entry name" value="Nuclear receptor ligand-binding domain"/>
    <property type="match status" value="1"/>
</dbReference>
<dbReference type="Pfam" id="PF00104">
    <property type="entry name" value="Hormone_recep"/>
    <property type="match status" value="1"/>
</dbReference>
<dbReference type="GO" id="GO:0000978">
    <property type="term" value="F:RNA polymerase II cis-regulatory region sequence-specific DNA binding"/>
    <property type="evidence" value="ECO:0007669"/>
    <property type="project" value="InterPro"/>
</dbReference>
<dbReference type="CDD" id="cd06960">
    <property type="entry name" value="NR_DBD_HNF4A"/>
    <property type="match status" value="1"/>
</dbReference>
<evidence type="ECO:0000256" key="5">
    <source>
        <dbReference type="ARBA" id="ARBA00022833"/>
    </source>
</evidence>
<dbReference type="InterPro" id="IPR001628">
    <property type="entry name" value="Znf_hrmn_rcpt"/>
</dbReference>
<dbReference type="PROSITE" id="PS51843">
    <property type="entry name" value="NR_LBD"/>
    <property type="match status" value="1"/>
</dbReference>
<evidence type="ECO:0000313" key="15">
    <source>
        <dbReference type="Proteomes" id="UP000095282"/>
    </source>
</evidence>
<evidence type="ECO:0000256" key="12">
    <source>
        <dbReference type="SAM" id="MobiDB-lite"/>
    </source>
</evidence>
<accession>A0A1I7UEG9</accession>
<dbReference type="GO" id="GO:0005634">
    <property type="term" value="C:nucleus"/>
    <property type="evidence" value="ECO:0007669"/>
    <property type="project" value="UniProtKB-SubCell"/>
</dbReference>
<dbReference type="SMART" id="SM00430">
    <property type="entry name" value="HOLI"/>
    <property type="match status" value="1"/>
</dbReference>
<feature type="domain" description="NR LBD" evidence="14">
    <location>
        <begin position="448"/>
        <end position="695"/>
    </location>
</feature>
<dbReference type="GO" id="GO:0003700">
    <property type="term" value="F:DNA-binding transcription factor activity"/>
    <property type="evidence" value="ECO:0007669"/>
    <property type="project" value="InterPro"/>
</dbReference>
<evidence type="ECO:0000256" key="8">
    <source>
        <dbReference type="ARBA" id="ARBA00023163"/>
    </source>
</evidence>
<dbReference type="SMART" id="SM00399">
    <property type="entry name" value="ZnF_C4"/>
    <property type="match status" value="1"/>
</dbReference>
<feature type="region of interest" description="Disordered" evidence="12">
    <location>
        <begin position="699"/>
        <end position="750"/>
    </location>
</feature>
<dbReference type="PANTHER" id="PTHR46011">
    <property type="entry name" value="NUCLEAR HORMONE RECEPTOR FAMILY MEMBER NHR-86-RELATED"/>
    <property type="match status" value="1"/>
</dbReference>